<keyword evidence="6" id="KW-1185">Reference proteome</keyword>
<feature type="transmembrane region" description="Helical" evidence="3">
    <location>
        <begin position="20"/>
        <end position="39"/>
    </location>
</feature>
<dbReference type="InterPro" id="IPR011042">
    <property type="entry name" value="6-blade_b-propeller_TolB-like"/>
</dbReference>
<comment type="caution">
    <text evidence="5">The sequence shown here is derived from an EMBL/GenBank/DDBJ whole genome shotgun (WGS) entry which is preliminary data.</text>
</comment>
<dbReference type="InterPro" id="IPR013658">
    <property type="entry name" value="SGL"/>
</dbReference>
<keyword evidence="3" id="KW-0812">Transmembrane</keyword>
<dbReference type="PANTHER" id="PTHR47572">
    <property type="entry name" value="LIPOPROTEIN-RELATED"/>
    <property type="match status" value="1"/>
</dbReference>
<dbReference type="PANTHER" id="PTHR47572:SF4">
    <property type="entry name" value="LACTONASE DRP35"/>
    <property type="match status" value="1"/>
</dbReference>
<keyword evidence="3" id="KW-0472">Membrane</keyword>
<evidence type="ECO:0000256" key="2">
    <source>
        <dbReference type="ARBA" id="ARBA00022801"/>
    </source>
</evidence>
<sequence>MLDYHYIIIALANIHLSRKTFLALMLLAGLSFLFTKFTNNQKAMFQIKKRLKSLFGSSILEAKTSEFRTLFPKKVKLERVATGFQFTEGPIWFAEGKYLLFSDIPANKIYKLSSDRQVTIFREPSNNSNGLTRDKQGRLIACEHGKRRVTRTEKDGTIAVLADKFQGKKLNSPNDIVVKSDGTIYFTDPPYGIQPEQQEQPIQGVYRLAPNDNQITLVADNFDKPNGLAFSPDEKQLYIDDSERRHIRVFDVQENGTLANDRIFYDMKTKKPGLPDGMKIDLQGNIYCTGGGGIWVFDSKGNHLGTIVTPEVPANCAWGDEDWQTLYITAGTSLYKIRVNIPGIQVP</sequence>
<dbReference type="Gene3D" id="2.120.10.30">
    <property type="entry name" value="TolB, C-terminal domain"/>
    <property type="match status" value="1"/>
</dbReference>
<gene>
    <name evidence="5" type="ORF">ACE1B6_28695</name>
</gene>
<dbReference type="EMBL" id="JBHFNS010000094">
    <property type="protein sequence ID" value="MFB2939250.1"/>
    <property type="molecule type" value="Genomic_DNA"/>
</dbReference>
<keyword evidence="3" id="KW-1133">Transmembrane helix</keyword>
<evidence type="ECO:0000313" key="5">
    <source>
        <dbReference type="EMBL" id="MFB2939250.1"/>
    </source>
</evidence>
<protein>
    <submittedName>
        <fullName evidence="5">SMP-30/gluconolactonase/LRE family protein</fullName>
    </submittedName>
</protein>
<reference evidence="5 6" key="1">
    <citation type="submission" date="2024-09" db="EMBL/GenBank/DDBJ databases">
        <title>Floridaenema gen nov. (Aerosakkonemataceae, Aerosakkonematales ord. nov., Cyanobacteria) from benthic tropical and subtropical fresh waters, with the description of four new species.</title>
        <authorList>
            <person name="Moretto J.A."/>
            <person name="Berthold D.E."/>
            <person name="Lefler F.W."/>
            <person name="Huang I.-S."/>
            <person name="Laughinghouse H. IV."/>
        </authorList>
    </citation>
    <scope>NUCLEOTIDE SEQUENCE [LARGE SCALE GENOMIC DNA]</scope>
    <source>
        <strain evidence="5 6">BLCC-F154</strain>
    </source>
</reference>
<accession>A0ABV4YK88</accession>
<feature type="domain" description="SMP-30/Gluconolactonase/LRE-like region" evidence="4">
    <location>
        <begin position="86"/>
        <end position="330"/>
    </location>
</feature>
<proteinExistence type="inferred from homology"/>
<dbReference type="Proteomes" id="UP001576776">
    <property type="component" value="Unassembled WGS sequence"/>
</dbReference>
<evidence type="ECO:0000256" key="3">
    <source>
        <dbReference type="SAM" id="Phobius"/>
    </source>
</evidence>
<comment type="similarity">
    <text evidence="1">Belongs to the SMP-30/CGR1 family.</text>
</comment>
<evidence type="ECO:0000259" key="4">
    <source>
        <dbReference type="Pfam" id="PF08450"/>
    </source>
</evidence>
<dbReference type="InterPro" id="IPR005511">
    <property type="entry name" value="SMP-30"/>
</dbReference>
<dbReference type="InterPro" id="IPR051262">
    <property type="entry name" value="SMP-30/CGR1_Lactonase"/>
</dbReference>
<name>A0ABV4YK88_9CYAN</name>
<dbReference type="PRINTS" id="PR01790">
    <property type="entry name" value="SMP30FAMILY"/>
</dbReference>
<evidence type="ECO:0000313" key="6">
    <source>
        <dbReference type="Proteomes" id="UP001576776"/>
    </source>
</evidence>
<dbReference type="SUPFAM" id="SSF63829">
    <property type="entry name" value="Calcium-dependent phosphotriesterase"/>
    <property type="match status" value="1"/>
</dbReference>
<dbReference type="Pfam" id="PF08450">
    <property type="entry name" value="SGL"/>
    <property type="match status" value="1"/>
</dbReference>
<evidence type="ECO:0000256" key="1">
    <source>
        <dbReference type="ARBA" id="ARBA00008853"/>
    </source>
</evidence>
<dbReference type="RefSeq" id="WP_413260729.1">
    <property type="nucleotide sequence ID" value="NZ_JBHFNS010000094.1"/>
</dbReference>
<organism evidence="5 6">
    <name type="scientific">Floridaenema fluviatile BLCC-F154</name>
    <dbReference type="NCBI Taxonomy" id="3153640"/>
    <lineage>
        <taxon>Bacteria</taxon>
        <taxon>Bacillati</taxon>
        <taxon>Cyanobacteriota</taxon>
        <taxon>Cyanophyceae</taxon>
        <taxon>Oscillatoriophycideae</taxon>
        <taxon>Aerosakkonematales</taxon>
        <taxon>Aerosakkonemataceae</taxon>
        <taxon>Floridanema</taxon>
        <taxon>Floridanema fluviatile</taxon>
    </lineage>
</organism>
<keyword evidence="2" id="KW-0378">Hydrolase</keyword>